<evidence type="ECO:0000256" key="8">
    <source>
        <dbReference type="PROSITE-ProRule" id="PRU00259"/>
    </source>
</evidence>
<keyword evidence="5" id="KW-0472">Membrane</keyword>
<comment type="subcellular location">
    <subcellularLocation>
        <location evidence="1">Vacuole membrane</location>
        <topology evidence="1">Lipid-anchor</topology>
    </subcellularLocation>
</comment>
<feature type="domain" description="U-box" evidence="9">
    <location>
        <begin position="197"/>
        <end position="373"/>
    </location>
</feature>
<dbReference type="Pfam" id="PF25598">
    <property type="entry name" value="ARM_PUB"/>
    <property type="match status" value="1"/>
</dbReference>
<dbReference type="InterPro" id="IPR058678">
    <property type="entry name" value="ARM_PUB"/>
</dbReference>
<dbReference type="GO" id="GO:0071562">
    <property type="term" value="P:nucleus-vacuole junction assembly"/>
    <property type="evidence" value="ECO:0007669"/>
    <property type="project" value="InterPro"/>
</dbReference>
<name>A0AAD8GBV6_ACIOX</name>
<dbReference type="AlphaFoldDB" id="A0AAD8GBV6"/>
<dbReference type="SMART" id="SM00185">
    <property type="entry name" value="ARM"/>
    <property type="match status" value="6"/>
</dbReference>
<feature type="repeat" description="ARM" evidence="8">
    <location>
        <begin position="334"/>
        <end position="376"/>
    </location>
</feature>
<dbReference type="Proteomes" id="UP001230051">
    <property type="component" value="Unassembled WGS sequence"/>
</dbReference>
<dbReference type="Gene3D" id="1.25.10.10">
    <property type="entry name" value="Leucine-rich Repeat Variant"/>
    <property type="match status" value="2"/>
</dbReference>
<dbReference type="GO" id="GO:0043495">
    <property type="term" value="F:protein-membrane adaptor activity"/>
    <property type="evidence" value="ECO:0007669"/>
    <property type="project" value="InterPro"/>
</dbReference>
<evidence type="ECO:0000313" key="10">
    <source>
        <dbReference type="EMBL" id="KAK1171525.1"/>
    </source>
</evidence>
<dbReference type="PROSITE" id="PS50176">
    <property type="entry name" value="ARM_REPEAT"/>
    <property type="match status" value="3"/>
</dbReference>
<keyword evidence="11" id="KW-1185">Reference proteome</keyword>
<evidence type="ECO:0000259" key="9">
    <source>
        <dbReference type="Pfam" id="PF25598"/>
    </source>
</evidence>
<evidence type="ECO:0000256" key="5">
    <source>
        <dbReference type="ARBA" id="ARBA00023136"/>
    </source>
</evidence>
<feature type="repeat" description="ARM" evidence="8">
    <location>
        <begin position="249"/>
        <end position="291"/>
    </location>
</feature>
<feature type="repeat" description="ARM" evidence="8">
    <location>
        <begin position="167"/>
        <end position="209"/>
    </location>
</feature>
<dbReference type="InterPro" id="IPR016024">
    <property type="entry name" value="ARM-type_fold"/>
</dbReference>
<dbReference type="InterPro" id="IPR045156">
    <property type="entry name" value="Vac8"/>
</dbReference>
<dbReference type="Pfam" id="PF00514">
    <property type="entry name" value="Arm"/>
    <property type="match status" value="1"/>
</dbReference>
<accession>A0AAD8GBV6</accession>
<protein>
    <recommendedName>
        <fullName evidence="7">Vacuolar protein 8</fullName>
    </recommendedName>
</protein>
<dbReference type="EMBL" id="JAGXEW010000005">
    <property type="protein sequence ID" value="KAK1171525.1"/>
    <property type="molecule type" value="Genomic_DNA"/>
</dbReference>
<gene>
    <name evidence="10" type="primary">vac8</name>
    <name evidence="10" type="ORF">AOXY_G6373</name>
</gene>
<keyword evidence="3" id="KW-0926">Vacuole</keyword>
<dbReference type="GO" id="GO:0005774">
    <property type="term" value="C:vacuolar membrane"/>
    <property type="evidence" value="ECO:0007669"/>
    <property type="project" value="UniProtKB-SubCell"/>
</dbReference>
<evidence type="ECO:0000256" key="1">
    <source>
        <dbReference type="ARBA" id="ARBA00004592"/>
    </source>
</evidence>
<keyword evidence="4" id="KW-0677">Repeat</keyword>
<evidence type="ECO:0000313" key="11">
    <source>
        <dbReference type="Proteomes" id="UP001230051"/>
    </source>
</evidence>
<sequence>MGVEQLCVFCAQLLKDFVAFVRGVTSDFAQKIRDCVDAISQCSCLKRKKAAASKLYKPVLQQHERQAALEFLQHLDTGTDKPLLDNDCLHALRTLAVSENPNLQQSAAIYYLHISQQLNAPLPVEFLEPYNALLQSSDMEVQRITSLSLVNLLVEENVNKELVVEMGMLEPILELLESGDPTVQCNSCACVATLTTSESNREAIASAGGVLPVLVLAKSYDPRVQQNAVGALLNLTRSERTREVLWREGALPVLTILLESADSEVQYYSCSALSNFATNPEYHQMMLQVGDRFLLKALLSLMSSSVQKIRCQSCRCLGNLSVNVNTQETLVAMGCIPQLKALLRSSSEPVSESAVTLLSALSEHPPNRGALVDEGFLKILKELLSYRTNPVILSHTAYTIRNLSSSQSVQAVIDSECVEGLLQTLACTDTTEESLLCVTTCLKELTALESLKSHIAEKLNSELVGRLIGLAGQLENTELSFHAAYIIGQLEPKDEVRQSLMPHISEVLGYLLRFLSHQEVRFQHLGILTLCRLNEDANFSSAIGLSPLVEQLQRVQQQTEETQALLRMAMHSTNRGGQGH</sequence>
<evidence type="ECO:0000256" key="6">
    <source>
        <dbReference type="ARBA" id="ARBA00023288"/>
    </source>
</evidence>
<dbReference type="PANTHER" id="PTHR47249">
    <property type="entry name" value="VACUOLAR PROTEIN 8"/>
    <property type="match status" value="1"/>
</dbReference>
<keyword evidence="6" id="KW-0449">Lipoprotein</keyword>
<dbReference type="InterPro" id="IPR000225">
    <property type="entry name" value="Armadillo"/>
</dbReference>
<dbReference type="PANTHER" id="PTHR47249:SF1">
    <property type="entry name" value="VACUOLAR PROTEIN 8"/>
    <property type="match status" value="1"/>
</dbReference>
<evidence type="ECO:0000256" key="3">
    <source>
        <dbReference type="ARBA" id="ARBA00022554"/>
    </source>
</evidence>
<dbReference type="SUPFAM" id="SSF48371">
    <property type="entry name" value="ARM repeat"/>
    <property type="match status" value="2"/>
</dbReference>
<reference evidence="10" key="1">
    <citation type="submission" date="2022-02" db="EMBL/GenBank/DDBJ databases">
        <title>Atlantic sturgeon de novo genome assembly.</title>
        <authorList>
            <person name="Stock M."/>
            <person name="Klopp C."/>
            <person name="Guiguen Y."/>
            <person name="Cabau C."/>
            <person name="Parinello H."/>
            <person name="Santidrian Yebra-Pimentel E."/>
            <person name="Kuhl H."/>
            <person name="Dirks R.P."/>
            <person name="Guessner J."/>
            <person name="Wuertz S."/>
            <person name="Du K."/>
            <person name="Schartl M."/>
        </authorList>
    </citation>
    <scope>NUCLEOTIDE SEQUENCE</scope>
    <source>
        <strain evidence="10">STURGEONOMICS-FGT-2020</strain>
        <tissue evidence="10">Whole blood</tissue>
    </source>
</reference>
<comment type="similarity">
    <text evidence="2">Belongs to the beta-catenin family.</text>
</comment>
<evidence type="ECO:0000256" key="4">
    <source>
        <dbReference type="ARBA" id="ARBA00022737"/>
    </source>
</evidence>
<proteinExistence type="inferred from homology"/>
<organism evidence="10 11">
    <name type="scientific">Acipenser oxyrinchus oxyrinchus</name>
    <dbReference type="NCBI Taxonomy" id="40147"/>
    <lineage>
        <taxon>Eukaryota</taxon>
        <taxon>Metazoa</taxon>
        <taxon>Chordata</taxon>
        <taxon>Craniata</taxon>
        <taxon>Vertebrata</taxon>
        <taxon>Euteleostomi</taxon>
        <taxon>Actinopterygii</taxon>
        <taxon>Chondrostei</taxon>
        <taxon>Acipenseriformes</taxon>
        <taxon>Acipenseridae</taxon>
        <taxon>Acipenser</taxon>
    </lineage>
</organism>
<evidence type="ECO:0000256" key="2">
    <source>
        <dbReference type="ARBA" id="ARBA00005462"/>
    </source>
</evidence>
<dbReference type="InterPro" id="IPR011989">
    <property type="entry name" value="ARM-like"/>
</dbReference>
<evidence type="ECO:0000256" key="7">
    <source>
        <dbReference type="ARBA" id="ARBA00026209"/>
    </source>
</evidence>
<comment type="caution">
    <text evidence="10">The sequence shown here is derived from an EMBL/GenBank/DDBJ whole genome shotgun (WGS) entry which is preliminary data.</text>
</comment>